<dbReference type="RefSeq" id="WP_057757084.1">
    <property type="nucleotide sequence ID" value="NZ_LJYG01000110.1"/>
</dbReference>
<accession>A0A0R3CXY4</accession>
<evidence type="ECO:0000313" key="4">
    <source>
        <dbReference type="EMBL" id="KRQ02459.1"/>
    </source>
</evidence>
<evidence type="ECO:0008006" key="6">
    <source>
        <dbReference type="Google" id="ProtNLM"/>
    </source>
</evidence>
<keyword evidence="3" id="KW-1133">Transmembrane helix</keyword>
<evidence type="ECO:0000313" key="5">
    <source>
        <dbReference type="Proteomes" id="UP000051936"/>
    </source>
</evidence>
<feature type="transmembrane region" description="Helical" evidence="3">
    <location>
        <begin position="55"/>
        <end position="75"/>
    </location>
</feature>
<feature type="coiled-coil region" evidence="1">
    <location>
        <begin position="108"/>
        <end position="142"/>
    </location>
</feature>
<protein>
    <recommendedName>
        <fullName evidence="6">SlyX family protein</fullName>
    </recommendedName>
</protein>
<evidence type="ECO:0000256" key="1">
    <source>
        <dbReference type="SAM" id="Coils"/>
    </source>
</evidence>
<dbReference type="OrthoDB" id="8235008at2"/>
<comment type="caution">
    <text evidence="4">The sequence shown here is derived from an EMBL/GenBank/DDBJ whole genome shotgun (WGS) entry which is preliminary data.</text>
</comment>
<keyword evidence="1" id="KW-0175">Coiled coil</keyword>
<proteinExistence type="predicted"/>
<dbReference type="EMBL" id="LJYG01000110">
    <property type="protein sequence ID" value="KRQ02459.1"/>
    <property type="molecule type" value="Genomic_DNA"/>
</dbReference>
<feature type="compositionally biased region" description="Pro residues" evidence="2">
    <location>
        <begin position="150"/>
        <end position="162"/>
    </location>
</feature>
<evidence type="ECO:0000256" key="2">
    <source>
        <dbReference type="SAM" id="MobiDB-lite"/>
    </source>
</evidence>
<feature type="region of interest" description="Disordered" evidence="2">
    <location>
        <begin position="147"/>
        <end position="216"/>
    </location>
</feature>
<keyword evidence="3" id="KW-0472">Membrane</keyword>
<reference evidence="4 5" key="1">
    <citation type="submission" date="2015-09" db="EMBL/GenBank/DDBJ databases">
        <title>Draft Genome Sequence of Bradyrhizobium manausense Strain BR 3351T, a Novel Symbiotic Nitrogen-Fixing Alphaproteobacterium Isolated from Brazilian Amazon Rain Forest.</title>
        <authorList>
            <person name="De Araujo J.L."/>
            <person name="Zilli J.E."/>
        </authorList>
    </citation>
    <scope>NUCLEOTIDE SEQUENCE [LARGE SCALE GENOMIC DNA]</scope>
    <source>
        <strain evidence="4 5">BR3351</strain>
    </source>
</reference>
<gene>
    <name evidence="4" type="ORF">AOQ71_35170</name>
</gene>
<evidence type="ECO:0000256" key="3">
    <source>
        <dbReference type="SAM" id="Phobius"/>
    </source>
</evidence>
<organism evidence="4 5">
    <name type="scientific">Bradyrhizobium manausense</name>
    <dbReference type="NCBI Taxonomy" id="989370"/>
    <lineage>
        <taxon>Bacteria</taxon>
        <taxon>Pseudomonadati</taxon>
        <taxon>Pseudomonadota</taxon>
        <taxon>Alphaproteobacteria</taxon>
        <taxon>Hyphomicrobiales</taxon>
        <taxon>Nitrobacteraceae</taxon>
        <taxon>Bradyrhizobium</taxon>
    </lineage>
</organism>
<sequence length="216" mass="22664">MIAAQTRSAFGARENRFTLFRIMLYEIRMNSESPPSWPVVEPPPFLPAPRRRWPLALLVAVVLALAGAAGGYVWLNPGFFIPSAGREAAEADTGANDKAVMTDLLATQQKTADDLAALERAVADQQEQLKAIVSQLANLSSKIEALKSPAPQPPAAPFPSPGPVTSMPPTSGPPVAPAQAARVLPRQKKPPRVATPTGPISVGGAPLNAAPAMTAR</sequence>
<dbReference type="AlphaFoldDB" id="A0A0R3CXY4"/>
<name>A0A0R3CXY4_9BRAD</name>
<keyword evidence="3" id="KW-0812">Transmembrane</keyword>
<keyword evidence="5" id="KW-1185">Reference proteome</keyword>
<dbReference type="Proteomes" id="UP000051936">
    <property type="component" value="Unassembled WGS sequence"/>
</dbReference>